<feature type="domain" description="Ribosomal RNA small subunit methyltransferase E methyltransferase" evidence="13">
    <location>
        <begin position="75"/>
        <end position="243"/>
    </location>
</feature>
<feature type="domain" description="Ribosomal RNA small subunit methyltransferase E PUA-like" evidence="14">
    <location>
        <begin position="22"/>
        <end position="57"/>
    </location>
</feature>
<dbReference type="PIRSF" id="PIRSF015601">
    <property type="entry name" value="MTase_slr0722"/>
    <property type="match status" value="1"/>
</dbReference>
<keyword evidence="7 12" id="KW-0489">Methyltransferase</keyword>
<dbReference type="InterPro" id="IPR029028">
    <property type="entry name" value="Alpha/beta_knot_MTases"/>
</dbReference>
<dbReference type="SUPFAM" id="SSF88697">
    <property type="entry name" value="PUA domain-like"/>
    <property type="match status" value="1"/>
</dbReference>
<evidence type="ECO:0000256" key="9">
    <source>
        <dbReference type="ARBA" id="ARBA00022691"/>
    </source>
</evidence>
<name>A0A424YCP8_9FIRM</name>
<protein>
    <recommendedName>
        <fullName evidence="4 12">Ribosomal RNA small subunit methyltransferase E</fullName>
        <ecNumber evidence="3 12">2.1.1.193</ecNumber>
    </recommendedName>
</protein>
<evidence type="ECO:0000256" key="6">
    <source>
        <dbReference type="ARBA" id="ARBA00022552"/>
    </source>
</evidence>
<comment type="similarity">
    <text evidence="2 12">Belongs to the RNA methyltransferase RsmE family.</text>
</comment>
<evidence type="ECO:0000256" key="8">
    <source>
        <dbReference type="ARBA" id="ARBA00022679"/>
    </source>
</evidence>
<dbReference type="NCBIfam" id="NF008692">
    <property type="entry name" value="PRK11713.1-5"/>
    <property type="match status" value="1"/>
</dbReference>
<dbReference type="EMBL" id="QZAA01000182">
    <property type="protein sequence ID" value="RQD74882.1"/>
    <property type="molecule type" value="Genomic_DNA"/>
</dbReference>
<evidence type="ECO:0000313" key="16">
    <source>
        <dbReference type="Proteomes" id="UP000285138"/>
    </source>
</evidence>
<dbReference type="AlphaFoldDB" id="A0A424YCP8"/>
<dbReference type="InterPro" id="IPR046887">
    <property type="entry name" value="RsmE_PUA-like"/>
</dbReference>
<dbReference type="Pfam" id="PF20260">
    <property type="entry name" value="PUA_4"/>
    <property type="match status" value="1"/>
</dbReference>
<keyword evidence="9 12" id="KW-0949">S-adenosyl-L-methionine</keyword>
<evidence type="ECO:0000256" key="2">
    <source>
        <dbReference type="ARBA" id="ARBA00005528"/>
    </source>
</evidence>
<organism evidence="15 16">
    <name type="scientific">Candidatus Syntrophonatronum acetioxidans</name>
    <dbReference type="NCBI Taxonomy" id="1795816"/>
    <lineage>
        <taxon>Bacteria</taxon>
        <taxon>Bacillati</taxon>
        <taxon>Bacillota</taxon>
        <taxon>Clostridia</taxon>
        <taxon>Eubacteriales</taxon>
        <taxon>Syntrophomonadaceae</taxon>
        <taxon>Candidatus Syntrophonatronum</taxon>
    </lineage>
</organism>
<comment type="function">
    <text evidence="10 12">Specifically methylates the N3 position of the uracil ring of uridine 1498 (m3U1498) in 16S rRNA. Acts on the fully assembled 30S ribosomal subunit.</text>
</comment>
<dbReference type="GO" id="GO:0070475">
    <property type="term" value="P:rRNA base methylation"/>
    <property type="evidence" value="ECO:0007669"/>
    <property type="project" value="TreeGrafter"/>
</dbReference>
<dbReference type="PANTHER" id="PTHR30027">
    <property type="entry name" value="RIBOSOMAL RNA SMALL SUBUNIT METHYLTRANSFERASE E"/>
    <property type="match status" value="1"/>
</dbReference>
<sequence length="255" mass="28572">MHRFFIHSQDLDTEKGKAFLRENTAAHVKKVLRLREGDEILVSDGQGSAYVSVISCTGKDWVEANLKEALPGSREPKCKVVLAQSLIKGEKMDLVVQKCTELGVKKIFPMVTRRTVVNLTPQKASRKIERWSTIAREAAQQSHRDEVPFIGELSSLEDILAEKGEDTLCLFLWEQEEKGSLKEILKKSNSFKEFKELLIFIGPEGGFAPEEAELAEFHGAYPATLGPRILRTETAAIAALTMVLYELDDLGGYYE</sequence>
<dbReference type="CDD" id="cd18084">
    <property type="entry name" value="RsmE-like"/>
    <property type="match status" value="1"/>
</dbReference>
<evidence type="ECO:0000256" key="1">
    <source>
        <dbReference type="ARBA" id="ARBA00004496"/>
    </source>
</evidence>
<evidence type="ECO:0000256" key="7">
    <source>
        <dbReference type="ARBA" id="ARBA00022603"/>
    </source>
</evidence>
<dbReference type="InterPro" id="IPR029026">
    <property type="entry name" value="tRNA_m1G_MTases_N"/>
</dbReference>
<proteinExistence type="inferred from homology"/>
<dbReference type="SUPFAM" id="SSF75217">
    <property type="entry name" value="alpha/beta knot"/>
    <property type="match status" value="1"/>
</dbReference>
<dbReference type="Pfam" id="PF04452">
    <property type="entry name" value="Methyltrans_RNA"/>
    <property type="match status" value="1"/>
</dbReference>
<dbReference type="GO" id="GO:0005737">
    <property type="term" value="C:cytoplasm"/>
    <property type="evidence" value="ECO:0007669"/>
    <property type="project" value="UniProtKB-SubCell"/>
</dbReference>
<comment type="caution">
    <text evidence="15">The sequence shown here is derived from an EMBL/GenBank/DDBJ whole genome shotgun (WGS) entry which is preliminary data.</text>
</comment>
<dbReference type="InterPro" id="IPR015947">
    <property type="entry name" value="PUA-like_sf"/>
</dbReference>
<gene>
    <name evidence="15" type="ORF">D5R97_07080</name>
</gene>
<keyword evidence="6 12" id="KW-0698">rRNA processing</keyword>
<dbReference type="GO" id="GO:0070042">
    <property type="term" value="F:rRNA (uridine-N3-)-methyltransferase activity"/>
    <property type="evidence" value="ECO:0007669"/>
    <property type="project" value="TreeGrafter"/>
</dbReference>
<reference evidence="15 16" key="1">
    <citation type="submission" date="2018-08" db="EMBL/GenBank/DDBJ databases">
        <title>The metabolism and importance of syntrophic acetate oxidation coupled to methane or sulfide production in haloalkaline environments.</title>
        <authorList>
            <person name="Timmers P.H.A."/>
            <person name="Vavourakis C.D."/>
            <person name="Sorokin D.Y."/>
            <person name="Sinninghe Damste J.S."/>
            <person name="Muyzer G."/>
            <person name="Stams A.J.M."/>
            <person name="Plugge C.M."/>
        </authorList>
    </citation>
    <scope>NUCLEOTIDE SEQUENCE [LARGE SCALE GENOMIC DNA]</scope>
    <source>
        <strain evidence="15">MSAO_Bac1</strain>
    </source>
</reference>
<accession>A0A424YCP8</accession>
<keyword evidence="5 12" id="KW-0963">Cytoplasm</keyword>
<evidence type="ECO:0000256" key="4">
    <source>
        <dbReference type="ARBA" id="ARBA00013673"/>
    </source>
</evidence>
<dbReference type="Gene3D" id="3.40.1280.10">
    <property type="match status" value="1"/>
</dbReference>
<dbReference type="PANTHER" id="PTHR30027:SF3">
    <property type="entry name" value="16S RRNA (URACIL(1498)-N(3))-METHYLTRANSFERASE"/>
    <property type="match status" value="1"/>
</dbReference>
<dbReference type="NCBIfam" id="TIGR00046">
    <property type="entry name" value="RsmE family RNA methyltransferase"/>
    <property type="match status" value="1"/>
</dbReference>
<comment type="subcellular location">
    <subcellularLocation>
        <location evidence="1 12">Cytoplasm</location>
    </subcellularLocation>
</comment>
<evidence type="ECO:0000256" key="12">
    <source>
        <dbReference type="PIRNR" id="PIRNR015601"/>
    </source>
</evidence>
<evidence type="ECO:0000313" key="15">
    <source>
        <dbReference type="EMBL" id="RQD74882.1"/>
    </source>
</evidence>
<evidence type="ECO:0000256" key="10">
    <source>
        <dbReference type="ARBA" id="ARBA00025699"/>
    </source>
</evidence>
<dbReference type="Proteomes" id="UP000285138">
    <property type="component" value="Unassembled WGS sequence"/>
</dbReference>
<dbReference type="InterPro" id="IPR006700">
    <property type="entry name" value="RsmE"/>
</dbReference>
<comment type="catalytic activity">
    <reaction evidence="11 12">
        <text>uridine(1498) in 16S rRNA + S-adenosyl-L-methionine = N(3)-methyluridine(1498) in 16S rRNA + S-adenosyl-L-homocysteine + H(+)</text>
        <dbReference type="Rhea" id="RHEA:42920"/>
        <dbReference type="Rhea" id="RHEA-COMP:10283"/>
        <dbReference type="Rhea" id="RHEA-COMP:10284"/>
        <dbReference type="ChEBI" id="CHEBI:15378"/>
        <dbReference type="ChEBI" id="CHEBI:57856"/>
        <dbReference type="ChEBI" id="CHEBI:59789"/>
        <dbReference type="ChEBI" id="CHEBI:65315"/>
        <dbReference type="ChEBI" id="CHEBI:74502"/>
        <dbReference type="EC" id="2.1.1.193"/>
    </reaction>
</comment>
<dbReference type="InterPro" id="IPR046886">
    <property type="entry name" value="RsmE_MTase_dom"/>
</dbReference>
<evidence type="ECO:0000256" key="5">
    <source>
        <dbReference type="ARBA" id="ARBA00022490"/>
    </source>
</evidence>
<evidence type="ECO:0000259" key="14">
    <source>
        <dbReference type="Pfam" id="PF20260"/>
    </source>
</evidence>
<keyword evidence="8 12" id="KW-0808">Transferase</keyword>
<dbReference type="EC" id="2.1.1.193" evidence="3 12"/>
<evidence type="ECO:0000256" key="11">
    <source>
        <dbReference type="ARBA" id="ARBA00047944"/>
    </source>
</evidence>
<evidence type="ECO:0000256" key="3">
    <source>
        <dbReference type="ARBA" id="ARBA00012328"/>
    </source>
</evidence>
<evidence type="ECO:0000259" key="13">
    <source>
        <dbReference type="Pfam" id="PF04452"/>
    </source>
</evidence>